<feature type="transmembrane region" description="Helical" evidence="1">
    <location>
        <begin position="89"/>
        <end position="105"/>
    </location>
</feature>
<dbReference type="Gene3D" id="1.10.3730.20">
    <property type="match status" value="1"/>
</dbReference>
<keyword evidence="1" id="KW-1133">Transmembrane helix</keyword>
<protein>
    <recommendedName>
        <fullName evidence="4">EamA domain-containing protein</fullName>
    </recommendedName>
</protein>
<dbReference type="InterPro" id="IPR037185">
    <property type="entry name" value="EmrE-like"/>
</dbReference>
<organism evidence="2 3">
    <name type="scientific">Candidatus Falkowbacteria bacterium HGW-Falkowbacteria-2</name>
    <dbReference type="NCBI Taxonomy" id="2013769"/>
    <lineage>
        <taxon>Bacteria</taxon>
        <taxon>Candidatus Falkowiibacteriota</taxon>
    </lineage>
</organism>
<dbReference type="EMBL" id="PHAH01000002">
    <property type="protein sequence ID" value="PKM89337.1"/>
    <property type="molecule type" value="Genomic_DNA"/>
</dbReference>
<evidence type="ECO:0000313" key="2">
    <source>
        <dbReference type="EMBL" id="PKM89337.1"/>
    </source>
</evidence>
<dbReference type="Proteomes" id="UP000233325">
    <property type="component" value="Unassembled WGS sequence"/>
</dbReference>
<feature type="transmembrane region" description="Helical" evidence="1">
    <location>
        <begin position="63"/>
        <end position="83"/>
    </location>
</feature>
<dbReference type="AlphaFoldDB" id="A0A2N2E3P1"/>
<dbReference type="SUPFAM" id="SSF103481">
    <property type="entry name" value="Multidrug resistance efflux transporter EmrE"/>
    <property type="match status" value="1"/>
</dbReference>
<keyword evidence="1" id="KW-0812">Transmembrane</keyword>
<evidence type="ECO:0008006" key="4">
    <source>
        <dbReference type="Google" id="ProtNLM"/>
    </source>
</evidence>
<evidence type="ECO:0000313" key="3">
    <source>
        <dbReference type="Proteomes" id="UP000233325"/>
    </source>
</evidence>
<evidence type="ECO:0000256" key="1">
    <source>
        <dbReference type="SAM" id="Phobius"/>
    </source>
</evidence>
<keyword evidence="1" id="KW-0472">Membrane</keyword>
<feature type="transmembrane region" description="Helical" evidence="1">
    <location>
        <begin position="37"/>
        <end position="56"/>
    </location>
</feature>
<reference evidence="2 3" key="1">
    <citation type="journal article" date="2017" name="ISME J.">
        <title>Potential for microbial H2 and metal transformations associated with novel bacteria and archaea in deep terrestrial subsurface sediments.</title>
        <authorList>
            <person name="Hernsdorf A.W."/>
            <person name="Amano Y."/>
            <person name="Miyakawa K."/>
            <person name="Ise K."/>
            <person name="Suzuki Y."/>
            <person name="Anantharaman K."/>
            <person name="Probst A."/>
            <person name="Burstein D."/>
            <person name="Thomas B.C."/>
            <person name="Banfield J.F."/>
        </authorList>
    </citation>
    <scope>NUCLEOTIDE SEQUENCE [LARGE SCALE GENOMIC DNA]</scope>
    <source>
        <strain evidence="2">HGW-Falkowbacteria-2</strain>
    </source>
</reference>
<sequence length="107" mass="11836">MDTKKLFFILVIAAAVLEASGDIFLKKWALDNKNLIFFFGLILYIGAVILWAFALKHEVLSKAISIVTIVNLIIVVLVGVFYFQDNLTLINKIGIALGIISIALIQD</sequence>
<comment type="caution">
    <text evidence="2">The sequence shown here is derived from an EMBL/GenBank/DDBJ whole genome shotgun (WGS) entry which is preliminary data.</text>
</comment>
<accession>A0A2N2E3P1</accession>
<name>A0A2N2E3P1_9BACT</name>
<proteinExistence type="predicted"/>
<gene>
    <name evidence="2" type="ORF">CVU83_00280</name>
</gene>